<dbReference type="KEGG" id="vg:23301775"/>
<accession>A0A0B4UL96</accession>
<reference evidence="1 2" key="1">
    <citation type="journal article" date="2009" name="J. Invertebr. Pathol.">
        <title>Identification of a new nucleopolyhedrovirus from naturally-infected Condylorrhiza vestigialis (Guenee) (Lepidoptera: Crambidae) larvae on poplar plantations in South Brazil.</title>
        <authorList>
            <person name="Castro M.E."/>
            <person name="Ribeiro Z.M."/>
            <person name="Santos A.C."/>
            <person name="Souza M.L."/>
            <person name="Machado E.B."/>
            <person name="Sousa N.J."/>
            <person name="Moscardi F."/>
        </authorList>
    </citation>
    <scope>NUCLEOTIDE SEQUENCE [LARGE SCALE GENOMIC DNA]</scope>
</reference>
<proteinExistence type="predicted"/>
<protein>
    <submittedName>
        <fullName evidence="1">Late expression factor 2</fullName>
    </submittedName>
</protein>
<dbReference type="GO" id="GO:0019083">
    <property type="term" value="P:viral transcription"/>
    <property type="evidence" value="ECO:0007669"/>
    <property type="project" value="InterPro"/>
</dbReference>
<sequence length="204" mass="22197">MASSAVWNPAAGVGSLQNSEKYLIDPNDFVGVLTLSPCTVFKQGLFVEMSGLRLRALLTAPKPTEPKRAVLHRSKRNVCLKACADGSVNLAKALNSLNMPLCMVKIMAELSNASTPRGGMYRKRFEFTCYLGNVVSCTKCKSACLIGALLHFYKMEPKCVGEVTHLLIKAEDVYKPSNCAKMKTVNKLCPKAGTCKGKNPICNF</sequence>
<evidence type="ECO:0000313" key="1">
    <source>
        <dbReference type="EMBL" id="AJD09302.1"/>
    </source>
</evidence>
<dbReference type="EMBL" id="KJ631623">
    <property type="protein sequence ID" value="AJD09302.1"/>
    <property type="molecule type" value="Genomic_DNA"/>
</dbReference>
<dbReference type="InterPro" id="IPR004283">
    <property type="entry name" value="Lef-2"/>
</dbReference>
<dbReference type="RefSeq" id="YP_009118620.1">
    <property type="nucleotide sequence ID" value="NC_026430.1"/>
</dbReference>
<dbReference type="Proteomes" id="UP000202427">
    <property type="component" value="Segment"/>
</dbReference>
<keyword evidence="2" id="KW-1185">Reference proteome</keyword>
<dbReference type="GeneID" id="23301775"/>
<evidence type="ECO:0000313" key="2">
    <source>
        <dbReference type="Proteomes" id="UP000202427"/>
    </source>
</evidence>
<dbReference type="OrthoDB" id="19212at10239"/>
<name>A0A0B4UL96_9ABAC</name>
<organism evidence="1 2">
    <name type="scientific">Condylorrhiza vestigialis mutiple nucleopolyhedrovirus</name>
    <dbReference type="NCBI Taxonomy" id="1592576"/>
    <lineage>
        <taxon>Viruses</taxon>
        <taxon>Viruses incertae sedis</taxon>
        <taxon>Naldaviricetes</taxon>
        <taxon>Lefavirales</taxon>
        <taxon>Baculoviridae</taxon>
        <taxon>Alphabaculovirus</taxon>
        <taxon>Alphabaculovirus covestigialis</taxon>
    </lineage>
</organism>
<gene>
    <name evidence="1" type="primary">ORF-137</name>
</gene>
<dbReference type="Pfam" id="PF03041">
    <property type="entry name" value="Baculo_LEF-2"/>
    <property type="match status" value="1"/>
</dbReference>